<protein>
    <submittedName>
        <fullName evidence="1">Late embryogenesis abundant protein</fullName>
    </submittedName>
</protein>
<keyword evidence="2" id="KW-1185">Reference proteome</keyword>
<comment type="caution">
    <text evidence="1">The sequence shown here is derived from an EMBL/GenBank/DDBJ whole genome shotgun (WGS) entry which is preliminary data.</text>
</comment>
<name>A0ACC1XY63_MELAZ</name>
<proteinExistence type="predicted"/>
<organism evidence="1 2">
    <name type="scientific">Melia azedarach</name>
    <name type="common">Chinaberry tree</name>
    <dbReference type="NCBI Taxonomy" id="155640"/>
    <lineage>
        <taxon>Eukaryota</taxon>
        <taxon>Viridiplantae</taxon>
        <taxon>Streptophyta</taxon>
        <taxon>Embryophyta</taxon>
        <taxon>Tracheophyta</taxon>
        <taxon>Spermatophyta</taxon>
        <taxon>Magnoliopsida</taxon>
        <taxon>eudicotyledons</taxon>
        <taxon>Gunneridae</taxon>
        <taxon>Pentapetalae</taxon>
        <taxon>rosids</taxon>
        <taxon>malvids</taxon>
        <taxon>Sapindales</taxon>
        <taxon>Meliaceae</taxon>
        <taxon>Melia</taxon>
    </lineage>
</organism>
<evidence type="ECO:0000313" key="1">
    <source>
        <dbReference type="EMBL" id="KAJ4715898.1"/>
    </source>
</evidence>
<accession>A0ACC1XY63</accession>
<gene>
    <name evidence="1" type="ORF">OWV82_010987</name>
</gene>
<sequence>MHAKTDSEGTSIDASWLPRSPRRPIYYVQSPSNHDVEKMSYGSSPTGSPAHHYYHCSPIHHSRESSTSRFSASLKNPRGLSTWKHVQLDQEDDNDDDEMDGRDGGSGRNVRLYLCIALFFVLLFTVFCLILWGASKSYKPKITVKNIVFENFNVQAGNDESGVPTDMLSLNSTVKILYRNPATFFAVHVTSSPVELHYFQLKVAIRTGKNPCSLSSYFHC</sequence>
<dbReference type="EMBL" id="CM051399">
    <property type="protein sequence ID" value="KAJ4715898.1"/>
    <property type="molecule type" value="Genomic_DNA"/>
</dbReference>
<dbReference type="Proteomes" id="UP001164539">
    <property type="component" value="Chromosome 6"/>
</dbReference>
<evidence type="ECO:0000313" key="2">
    <source>
        <dbReference type="Proteomes" id="UP001164539"/>
    </source>
</evidence>
<reference evidence="1 2" key="1">
    <citation type="journal article" date="2023" name="Science">
        <title>Complex scaffold remodeling in plant triterpene biosynthesis.</title>
        <authorList>
            <person name="De La Pena R."/>
            <person name="Hodgson H."/>
            <person name="Liu J.C."/>
            <person name="Stephenson M.J."/>
            <person name="Martin A.C."/>
            <person name="Owen C."/>
            <person name="Harkess A."/>
            <person name="Leebens-Mack J."/>
            <person name="Jimenez L.E."/>
            <person name="Osbourn A."/>
            <person name="Sattely E.S."/>
        </authorList>
    </citation>
    <scope>NUCLEOTIDE SEQUENCE [LARGE SCALE GENOMIC DNA]</scope>
    <source>
        <strain evidence="2">cv. JPN11</strain>
        <tissue evidence="1">Leaf</tissue>
    </source>
</reference>